<feature type="transmembrane region" description="Helical" evidence="1">
    <location>
        <begin position="568"/>
        <end position="594"/>
    </location>
</feature>
<evidence type="ECO:0000313" key="2">
    <source>
        <dbReference type="EMBL" id="CYU72746.1"/>
    </source>
</evidence>
<sequence>MKRLFILLSTLLVSIYLGISLAGQVSLVEFGSYKAVDVIGKDTNRQTANRDQVTEVLTDLADEHKSVIARRIVEPNASGETNFTYAIYGSGQVPEGLTVSSKESAETSDLVSSYLIVSGDLDIQVLQESLESLGYSGRVHHGYSLFSIFLSTVVSEVAMLSFFVFLLTFMALTLIYRIKTLRFAGIRLISGESFLQVVARPLWEDIRQIAMATSVGAIIGLLILYLQAGFLLSILQVFFLGLFLYALALASISVLLSLVYFLGLRQNSLVDLLKGKLPLKRMLAMMMVGQLLAILVVGFSSSRLLQGYQEIRLLEQAQEEWALRDDYYKSVFSYSSAMMSEEEVAQQNKKWREFAKGQLESGSALFVKSNVDQYLFGGEVDPEGNRLTDYSPRGNVLYVTPAYLTEQKVAVDTAFLEKMNHLTLGEYGLILPESLRHQAKQVEEMFQAELEGFSRESLEISSQQLFDTKVSLAYTDSGHQRFLYNDGERSQLQYLTDPIIVVLTPESTGATPISDMFWGTSVDVGMKFKDYQATIEAMKEQGVYNWVSYLVNHRLTFVGVLNTKRTEFYSLLIGTVLTLATAILLFDAMNLLYFEQFRREIFIKRLAGMAFRELHGQYLLGQLGVFLVGLLASVWLISNLVMSSLAVGLLAVNATVILKLQDKKEQTANVAVLKGQ</sequence>
<keyword evidence="1" id="KW-0812">Transmembrane</keyword>
<dbReference type="Proteomes" id="UP000073494">
    <property type="component" value="Unassembled WGS sequence"/>
</dbReference>
<gene>
    <name evidence="2" type="ORF">ERS132416_00431</name>
</gene>
<dbReference type="AlphaFoldDB" id="A0A0Z8F2L3"/>
<reference evidence="2 3" key="1">
    <citation type="submission" date="2016-02" db="EMBL/GenBank/DDBJ databases">
        <authorList>
            <consortium name="Pathogen Informatics"/>
        </authorList>
    </citation>
    <scope>NUCLEOTIDE SEQUENCE [LARGE SCALE GENOMIC DNA]</scope>
    <source>
        <strain evidence="2 3">LSS54</strain>
    </source>
</reference>
<feature type="transmembrane region" description="Helical" evidence="1">
    <location>
        <begin position="157"/>
        <end position="178"/>
    </location>
</feature>
<organism evidence="2 3">
    <name type="scientific">Streptococcus suis</name>
    <dbReference type="NCBI Taxonomy" id="1307"/>
    <lineage>
        <taxon>Bacteria</taxon>
        <taxon>Bacillati</taxon>
        <taxon>Bacillota</taxon>
        <taxon>Bacilli</taxon>
        <taxon>Lactobacillales</taxon>
        <taxon>Streptococcaceae</taxon>
        <taxon>Streptococcus</taxon>
    </lineage>
</organism>
<proteinExistence type="predicted"/>
<dbReference type="NCBIfam" id="TIGR01654">
    <property type="entry name" value="bact_immun_7tm"/>
    <property type="match status" value="1"/>
</dbReference>
<feature type="transmembrane region" description="Helical" evidence="1">
    <location>
        <begin position="209"/>
        <end position="228"/>
    </location>
</feature>
<evidence type="ECO:0000313" key="3">
    <source>
        <dbReference type="Proteomes" id="UP000073494"/>
    </source>
</evidence>
<feature type="transmembrane region" description="Helical" evidence="1">
    <location>
        <begin position="283"/>
        <end position="305"/>
    </location>
</feature>
<dbReference type="InterPro" id="IPR006541">
    <property type="entry name" value="Bacteriocin_ass"/>
</dbReference>
<keyword evidence="1" id="KW-0472">Membrane</keyword>
<feature type="transmembrane region" description="Helical" evidence="1">
    <location>
        <begin position="234"/>
        <end position="262"/>
    </location>
</feature>
<dbReference type="EMBL" id="FIHD01000004">
    <property type="protein sequence ID" value="CYU72746.1"/>
    <property type="molecule type" value="Genomic_DNA"/>
</dbReference>
<accession>A0A0Z8F2L3</accession>
<keyword evidence="1" id="KW-1133">Transmembrane helix</keyword>
<name>A0A0Z8F2L3_STRSU</name>
<dbReference type="RefSeq" id="WP_044774117.1">
    <property type="nucleotide sequence ID" value="NZ_CEFG01000028.1"/>
</dbReference>
<protein>
    <submittedName>
        <fullName evidence="2">Immunity protein</fullName>
    </submittedName>
</protein>
<feature type="transmembrane region" description="Helical" evidence="1">
    <location>
        <begin position="640"/>
        <end position="658"/>
    </location>
</feature>
<dbReference type="Pfam" id="PF07242">
    <property type="entry name" value="DUF1430"/>
    <property type="match status" value="1"/>
</dbReference>
<feature type="transmembrane region" description="Helical" evidence="1">
    <location>
        <begin position="615"/>
        <end position="634"/>
    </location>
</feature>
<evidence type="ECO:0000256" key="1">
    <source>
        <dbReference type="SAM" id="Phobius"/>
    </source>
</evidence>